<dbReference type="RefSeq" id="XP_022285318.1">
    <property type="nucleotide sequence ID" value="XM_022429628.1"/>
</dbReference>
<dbReference type="GeneID" id="33936848"/>
<dbReference type="EMBL" id="LSBJ02000005">
    <property type="protein sequence ID" value="OWT42847.1"/>
    <property type="molecule type" value="Genomic_DNA"/>
</dbReference>
<name>A0A219APV2_METCM</name>
<evidence type="ECO:0000313" key="3">
    <source>
        <dbReference type="Proteomes" id="UP000078397"/>
    </source>
</evidence>
<protein>
    <submittedName>
        <fullName evidence="2">Uncharacterized protein</fullName>
    </submittedName>
</protein>
<proteinExistence type="predicted"/>
<dbReference type="AlphaFoldDB" id="A0A219APV2"/>
<keyword evidence="3" id="KW-1185">Reference proteome</keyword>
<feature type="region of interest" description="Disordered" evidence="1">
    <location>
        <begin position="1"/>
        <end position="22"/>
    </location>
</feature>
<organism evidence="2 3">
    <name type="scientific">Pochonia chlamydosporia 170</name>
    <dbReference type="NCBI Taxonomy" id="1380566"/>
    <lineage>
        <taxon>Eukaryota</taxon>
        <taxon>Fungi</taxon>
        <taxon>Dikarya</taxon>
        <taxon>Ascomycota</taxon>
        <taxon>Pezizomycotina</taxon>
        <taxon>Sordariomycetes</taxon>
        <taxon>Hypocreomycetidae</taxon>
        <taxon>Hypocreales</taxon>
        <taxon>Clavicipitaceae</taxon>
        <taxon>Pochonia</taxon>
    </lineage>
</organism>
<sequence length="145" mass="15711">MMEGRGSLSSYRGKESGGDMNSDARNINELSNALLIANLGFFRKCKHIGCVVEQQIRNVAASVCSVLVRGIVNVQEYGAANGQLTFEISGPRKNGCDSAPGSTSAIPNLDFQLQPSDHTYDTIQKFITTRNPNVFLIPHTQANHA</sequence>
<evidence type="ECO:0000256" key="1">
    <source>
        <dbReference type="SAM" id="MobiDB-lite"/>
    </source>
</evidence>
<dbReference type="Proteomes" id="UP000078397">
    <property type="component" value="Unassembled WGS sequence"/>
</dbReference>
<gene>
    <name evidence="2" type="ORF">VFPPC_17960</name>
</gene>
<accession>A0A219APV2</accession>
<reference evidence="2 3" key="1">
    <citation type="journal article" date="2016" name="PLoS Pathog.">
        <title>Biosynthesis of antibiotic leucinostatins in bio-control fungus Purpureocillium lilacinum and their inhibition on phytophthora revealed by genome mining.</title>
        <authorList>
            <person name="Wang G."/>
            <person name="Liu Z."/>
            <person name="Lin R."/>
            <person name="Li E."/>
            <person name="Mao Z."/>
            <person name="Ling J."/>
            <person name="Yang Y."/>
            <person name="Yin W.B."/>
            <person name="Xie B."/>
        </authorList>
    </citation>
    <scope>NUCLEOTIDE SEQUENCE [LARGE SCALE GENOMIC DNA]</scope>
    <source>
        <strain evidence="2">170</strain>
    </source>
</reference>
<evidence type="ECO:0000313" key="2">
    <source>
        <dbReference type="EMBL" id="OWT42847.1"/>
    </source>
</evidence>
<comment type="caution">
    <text evidence="2">The sequence shown here is derived from an EMBL/GenBank/DDBJ whole genome shotgun (WGS) entry which is preliminary data.</text>
</comment>
<dbReference type="KEGG" id="pchm:VFPPC_17960"/>